<evidence type="ECO:0000256" key="9">
    <source>
        <dbReference type="PROSITE-ProRule" id="PRU00524"/>
    </source>
</evidence>
<dbReference type="PANTHER" id="PTHR21098:SF12">
    <property type="entry name" value="RIBOFLAVIN SYNTHASE"/>
    <property type="match status" value="1"/>
</dbReference>
<feature type="repeat" description="Lumazine-binding" evidence="9">
    <location>
        <begin position="1"/>
        <end position="75"/>
    </location>
</feature>
<dbReference type="PANTHER" id="PTHR21098">
    <property type="entry name" value="RIBOFLAVIN SYNTHASE ALPHA CHAIN"/>
    <property type="match status" value="1"/>
</dbReference>
<keyword evidence="8" id="KW-0677">Repeat</keyword>
<dbReference type="AlphaFoldDB" id="A0A380E378"/>
<gene>
    <name evidence="11" type="primary">ribB_2</name>
    <name evidence="11" type="ORF">NCTC5664_03842</name>
</gene>
<comment type="function">
    <text evidence="2">Catalyzes the dismutation of two molecules of 6,7-dimethyl-8-ribityllumazine, resulting in the formation of riboflavin and 5-amino-6-(D-ribitylamino)uracil.</text>
</comment>
<evidence type="ECO:0000256" key="2">
    <source>
        <dbReference type="ARBA" id="ARBA00002803"/>
    </source>
</evidence>
<name>A0A380E378_STAAU</name>
<evidence type="ECO:0000256" key="8">
    <source>
        <dbReference type="ARBA" id="ARBA00022737"/>
    </source>
</evidence>
<comment type="pathway">
    <text evidence="3">Cofactor biosynthesis; riboflavin biosynthesis; riboflavin from 2-hydroxy-3-oxobutyl phosphate and 5-amino-6-(D-ribitylamino)uracil: step 2/2.</text>
</comment>
<evidence type="ECO:0000313" key="12">
    <source>
        <dbReference type="Proteomes" id="UP000254502"/>
    </source>
</evidence>
<dbReference type="GO" id="GO:0004746">
    <property type="term" value="F:riboflavin synthase activity"/>
    <property type="evidence" value="ECO:0007669"/>
    <property type="project" value="UniProtKB-EC"/>
</dbReference>
<evidence type="ECO:0000256" key="7">
    <source>
        <dbReference type="ARBA" id="ARBA00022679"/>
    </source>
</evidence>
<keyword evidence="6" id="KW-0686">Riboflavin biosynthesis</keyword>
<keyword evidence="7 11" id="KW-0808">Transferase</keyword>
<dbReference type="Pfam" id="PF00677">
    <property type="entry name" value="Lum_binding"/>
    <property type="match status" value="1"/>
</dbReference>
<dbReference type="InterPro" id="IPR023366">
    <property type="entry name" value="ATP_synth_asu-like_sf"/>
</dbReference>
<dbReference type="Proteomes" id="UP000254502">
    <property type="component" value="Unassembled WGS sequence"/>
</dbReference>
<dbReference type="Gene3D" id="2.40.30.20">
    <property type="match status" value="1"/>
</dbReference>
<evidence type="ECO:0000256" key="4">
    <source>
        <dbReference type="ARBA" id="ARBA00012827"/>
    </source>
</evidence>
<protein>
    <recommendedName>
        <fullName evidence="5">Riboflavin synthase</fullName>
        <ecNumber evidence="4">2.5.1.9</ecNumber>
    </recommendedName>
</protein>
<comment type="catalytic activity">
    <reaction evidence="1">
        <text>2 6,7-dimethyl-8-(1-D-ribityl)lumazine + H(+) = 5-amino-6-(D-ribitylamino)uracil + riboflavin</text>
        <dbReference type="Rhea" id="RHEA:20772"/>
        <dbReference type="ChEBI" id="CHEBI:15378"/>
        <dbReference type="ChEBI" id="CHEBI:15934"/>
        <dbReference type="ChEBI" id="CHEBI:57986"/>
        <dbReference type="ChEBI" id="CHEBI:58201"/>
        <dbReference type="EC" id="2.5.1.9"/>
    </reaction>
</comment>
<dbReference type="InterPro" id="IPR017938">
    <property type="entry name" value="Riboflavin_synthase-like_b-brl"/>
</dbReference>
<evidence type="ECO:0000256" key="3">
    <source>
        <dbReference type="ARBA" id="ARBA00004887"/>
    </source>
</evidence>
<evidence type="ECO:0000313" key="11">
    <source>
        <dbReference type="EMBL" id="SUK95829.1"/>
    </source>
</evidence>
<evidence type="ECO:0000256" key="5">
    <source>
        <dbReference type="ARBA" id="ARBA00013950"/>
    </source>
</evidence>
<evidence type="ECO:0000256" key="1">
    <source>
        <dbReference type="ARBA" id="ARBA00000968"/>
    </source>
</evidence>
<dbReference type="EC" id="2.5.1.9" evidence="4"/>
<sequence>MFTASLEEIGVVKSVQIRQSVRTIEIEAHKITADMHIGDSISVNGACLTVIDFDQTSFTVQVIKGTENKNLFSRC</sequence>
<dbReference type="GO" id="GO:0009231">
    <property type="term" value="P:riboflavin biosynthetic process"/>
    <property type="evidence" value="ECO:0007669"/>
    <property type="project" value="UniProtKB-KW"/>
</dbReference>
<accession>A0A380E378</accession>
<evidence type="ECO:0000256" key="6">
    <source>
        <dbReference type="ARBA" id="ARBA00022619"/>
    </source>
</evidence>
<dbReference type="InterPro" id="IPR001783">
    <property type="entry name" value="Lumazine-bd"/>
</dbReference>
<organism evidence="11 12">
    <name type="scientific">Staphylococcus aureus</name>
    <dbReference type="NCBI Taxonomy" id="1280"/>
    <lineage>
        <taxon>Bacteria</taxon>
        <taxon>Bacillati</taxon>
        <taxon>Bacillota</taxon>
        <taxon>Bacilli</taxon>
        <taxon>Bacillales</taxon>
        <taxon>Staphylococcaceae</taxon>
        <taxon>Staphylococcus</taxon>
    </lineage>
</organism>
<dbReference type="SUPFAM" id="SSF63380">
    <property type="entry name" value="Riboflavin synthase domain-like"/>
    <property type="match status" value="1"/>
</dbReference>
<reference evidence="11 12" key="1">
    <citation type="submission" date="2018-06" db="EMBL/GenBank/DDBJ databases">
        <authorList>
            <consortium name="Pathogen Informatics"/>
            <person name="Doyle S."/>
        </authorList>
    </citation>
    <scope>NUCLEOTIDE SEQUENCE [LARGE SCALE GENOMIC DNA]</scope>
    <source>
        <strain evidence="11 12">NCTC5664</strain>
    </source>
</reference>
<dbReference type="FunFam" id="2.40.30.20:FF:000014">
    <property type="entry name" value="Riboflavin synthase, alpha subunit"/>
    <property type="match status" value="1"/>
</dbReference>
<evidence type="ECO:0000259" key="10">
    <source>
        <dbReference type="PROSITE" id="PS51177"/>
    </source>
</evidence>
<feature type="domain" description="Lumazine-binding" evidence="10">
    <location>
        <begin position="1"/>
        <end position="75"/>
    </location>
</feature>
<proteinExistence type="predicted"/>
<dbReference type="InterPro" id="IPR026017">
    <property type="entry name" value="Lumazine-bd_dom"/>
</dbReference>
<dbReference type="EMBL" id="UHAQ01000004">
    <property type="protein sequence ID" value="SUK95829.1"/>
    <property type="molecule type" value="Genomic_DNA"/>
</dbReference>
<dbReference type="PROSITE" id="PS51177">
    <property type="entry name" value="LUMAZINE_BIND"/>
    <property type="match status" value="1"/>
</dbReference>